<feature type="compositionally biased region" description="Polar residues" evidence="2">
    <location>
        <begin position="204"/>
        <end position="216"/>
    </location>
</feature>
<feature type="coiled-coil region" evidence="1">
    <location>
        <begin position="35"/>
        <end position="83"/>
    </location>
</feature>
<feature type="signal peptide" evidence="3">
    <location>
        <begin position="1"/>
        <end position="27"/>
    </location>
</feature>
<evidence type="ECO:0000313" key="5">
    <source>
        <dbReference type="Proteomes" id="UP000005947"/>
    </source>
</evidence>
<keyword evidence="3" id="KW-0732">Signal</keyword>
<evidence type="ECO:0008006" key="6">
    <source>
        <dbReference type="Google" id="ProtNLM"/>
    </source>
</evidence>
<dbReference type="GeneID" id="93211075"/>
<reference evidence="4 5" key="1">
    <citation type="submission" date="2011-02" db="EMBL/GenBank/DDBJ databases">
        <authorList>
            <person name="Muzny D."/>
            <person name="Qin X."/>
            <person name="Buhay C."/>
            <person name="Dugan-Rocha S."/>
            <person name="Ding Y."/>
            <person name="Chen G."/>
            <person name="Hawes A."/>
            <person name="Holder M."/>
            <person name="Jhangiani S."/>
            <person name="Johnson A."/>
            <person name="Khan Z."/>
            <person name="Li Z."/>
            <person name="Liu W."/>
            <person name="Liu X."/>
            <person name="Perez L."/>
            <person name="Shen H."/>
            <person name="Wang Q."/>
            <person name="Watt J."/>
            <person name="Xi L."/>
            <person name="Xin Y."/>
            <person name="Zhou J."/>
            <person name="Deng J."/>
            <person name="Jiang H."/>
            <person name="Liu Y."/>
            <person name="Qu J."/>
            <person name="Song X.-Z."/>
            <person name="Zhang L."/>
            <person name="Villasana D."/>
            <person name="Johnson A."/>
            <person name="Liu J."/>
            <person name="Liyanage D."/>
            <person name="Lorensuhewa L."/>
            <person name="Robinson T."/>
            <person name="Song A."/>
            <person name="Song B.-B."/>
            <person name="Dinh H."/>
            <person name="Thornton R."/>
            <person name="Coyle M."/>
            <person name="Francisco L."/>
            <person name="Jackson L."/>
            <person name="Javaid M."/>
            <person name="Korchina V."/>
            <person name="Kovar C."/>
            <person name="Mata R."/>
            <person name="Mathew T."/>
            <person name="Ngo R."/>
            <person name="Nguyen L."/>
            <person name="Nguyen N."/>
            <person name="Okwuonu G."/>
            <person name="Ongeri F."/>
            <person name="Pham C."/>
            <person name="Simmons D."/>
            <person name="Wilczek-Boney K."/>
            <person name="Hale W."/>
            <person name="Jakkamsetti A."/>
            <person name="Pham P."/>
            <person name="Ruth R."/>
            <person name="San Lucas F."/>
            <person name="Warren J."/>
            <person name="Zhang J."/>
            <person name="Zhao Z."/>
            <person name="Zhou C."/>
            <person name="Zhu D."/>
            <person name="Lee S."/>
            <person name="Bess C."/>
            <person name="Blankenburg K."/>
            <person name="Forbes L."/>
            <person name="Fu Q."/>
            <person name="Gubbala S."/>
            <person name="Hirani K."/>
            <person name="Jayaseelan J.C."/>
            <person name="Lara F."/>
            <person name="Munidasa M."/>
            <person name="Palculict T."/>
            <person name="Patil S."/>
            <person name="Pu L.-L."/>
            <person name="Saada N."/>
            <person name="Tang L."/>
            <person name="Weissenberger G."/>
            <person name="Zhu Y."/>
            <person name="Hemphill L."/>
            <person name="Shang Y."/>
            <person name="Youmans B."/>
            <person name="Ayvaz T."/>
            <person name="Ross M."/>
            <person name="Santibanez J."/>
            <person name="Aqrawi P."/>
            <person name="Gross S."/>
            <person name="Joshi V."/>
            <person name="Fowler G."/>
            <person name="Nazareth L."/>
            <person name="Reid J."/>
            <person name="Worley K."/>
            <person name="Petrosino J."/>
            <person name="Highlander S."/>
            <person name="Gibbs R."/>
        </authorList>
    </citation>
    <scope>NUCLEOTIDE SEQUENCE [LARGE SCALE GENOMIC DNA]</scope>
    <source>
        <strain evidence="4 5">DSM 15829</strain>
    </source>
</reference>
<feature type="chain" id="PRO_5003271014" description="N-terminal domain of peptidoglycan hydrolase CwlO-containing protein" evidence="3">
    <location>
        <begin position="28"/>
        <end position="351"/>
    </location>
</feature>
<feature type="region of interest" description="Disordered" evidence="2">
    <location>
        <begin position="192"/>
        <end position="230"/>
    </location>
</feature>
<dbReference type="AlphaFoldDB" id="F1T3S7"/>
<name>F1T3S7_9ACTN</name>
<keyword evidence="1" id="KW-0175">Coiled coil</keyword>
<evidence type="ECO:0000313" key="4">
    <source>
        <dbReference type="EMBL" id="EGF23371.1"/>
    </source>
</evidence>
<dbReference type="Proteomes" id="UP000005947">
    <property type="component" value="Unassembled WGS sequence"/>
</dbReference>
<evidence type="ECO:0000256" key="1">
    <source>
        <dbReference type="SAM" id="Coils"/>
    </source>
</evidence>
<dbReference type="EMBL" id="ACGK02000001">
    <property type="protein sequence ID" value="EGF23371.1"/>
    <property type="molecule type" value="Genomic_DNA"/>
</dbReference>
<evidence type="ECO:0000256" key="3">
    <source>
        <dbReference type="SAM" id="SignalP"/>
    </source>
</evidence>
<organism evidence="4 5">
    <name type="scientific">Fannyhessea vaginae DSM 15829</name>
    <dbReference type="NCBI Taxonomy" id="525256"/>
    <lineage>
        <taxon>Bacteria</taxon>
        <taxon>Bacillati</taxon>
        <taxon>Actinomycetota</taxon>
        <taxon>Coriobacteriia</taxon>
        <taxon>Coriobacteriales</taxon>
        <taxon>Atopobiaceae</taxon>
        <taxon>Fannyhessea</taxon>
    </lineage>
</organism>
<proteinExistence type="predicted"/>
<keyword evidence="5" id="KW-1185">Reference proteome</keyword>
<accession>F1T3S7</accession>
<dbReference type="Gene3D" id="6.10.250.3150">
    <property type="match status" value="1"/>
</dbReference>
<dbReference type="eggNOG" id="COG3883">
    <property type="taxonomic scope" value="Bacteria"/>
</dbReference>
<protein>
    <recommendedName>
        <fullName evidence="6">N-terminal domain of peptidoglycan hydrolase CwlO-containing protein</fullName>
    </recommendedName>
</protein>
<sequence>MHKAWYGFASILLAVCVVCSSSSMIFAEQTDDNTVDQLQQEVEQSAKALQQAQEQATQAEQKVQENSKKLQELQQELPNLKAQAAHSIHTMYRMSRSSSSLLEMLLSAPDFNSFISLMQYLNIIQTKNNDAISKLLETVNDVTSTQKELEQDKQEKDQAVADASSTMNKAIEARTRAQQAAAARAEAEAAAAKAAEEKARQAEGSTFTTASGNTVTVDAPNSPLSQVNMGTDRDSFVTKWASRINSYLSGSPLAGHGQTFAEAAWDNGVDPRWSPAISTVESSKGAVCFRPHNAWGWGDASWGDWDTAIRAHVSGLARGYGGGLTPSAARKYCPPNPDFWYSRCSEEMSRI</sequence>
<gene>
    <name evidence="4" type="ORF">HMPREF0091_10318</name>
</gene>
<evidence type="ECO:0000256" key="2">
    <source>
        <dbReference type="SAM" id="MobiDB-lite"/>
    </source>
</evidence>
<dbReference type="RefSeq" id="WP_006302441.1">
    <property type="nucleotide sequence ID" value="NZ_ACGK02000001.1"/>
</dbReference>
<comment type="caution">
    <text evidence="4">The sequence shown here is derived from an EMBL/GenBank/DDBJ whole genome shotgun (WGS) entry which is preliminary data.</text>
</comment>